<keyword evidence="7 11" id="KW-1133">Transmembrane helix</keyword>
<dbReference type="PANTHER" id="PTHR11048">
    <property type="entry name" value="PRENYLTRANSFERASES"/>
    <property type="match status" value="1"/>
</dbReference>
<comment type="pathway">
    <text evidence="3">Secondary metabolite biosynthesis; terpenoid biosynthesis.</text>
</comment>
<dbReference type="InterPro" id="IPR044878">
    <property type="entry name" value="UbiA_sf"/>
</dbReference>
<comment type="function">
    <text evidence="10 11">Catalyzes the prenylation of para-hydroxybenzoate (PHB) with an all-trans polyprenyl group. Mediates the second step in the final reaction sequence of coenzyme Q (CoQ) biosynthesis, which is the condensation of the polyisoprenoid side chain with PHB, generating the first membrane-bound Q intermediate.</text>
</comment>
<dbReference type="InterPro" id="IPR006370">
    <property type="entry name" value="HB_polyprenyltransferase-like"/>
</dbReference>
<organism evidence="12 13">
    <name type="scientific">Phaeosphaeria nodorum (strain SN15 / ATCC MYA-4574 / FGSC 10173)</name>
    <name type="common">Glume blotch fungus</name>
    <name type="synonym">Parastagonospora nodorum</name>
    <dbReference type="NCBI Taxonomy" id="321614"/>
    <lineage>
        <taxon>Eukaryota</taxon>
        <taxon>Fungi</taxon>
        <taxon>Dikarya</taxon>
        <taxon>Ascomycota</taxon>
        <taxon>Pezizomycotina</taxon>
        <taxon>Dothideomycetes</taxon>
        <taxon>Pleosporomycetidae</taxon>
        <taxon>Pleosporales</taxon>
        <taxon>Pleosporineae</taxon>
        <taxon>Phaeosphaeriaceae</taxon>
        <taxon>Parastagonospora</taxon>
    </lineage>
</organism>
<name>A0A7U2I3T2_PHANO</name>
<evidence type="ECO:0000256" key="2">
    <source>
        <dbReference type="ARBA" id="ARBA00004292"/>
    </source>
</evidence>
<dbReference type="GO" id="GO:0005743">
    <property type="term" value="C:mitochondrial inner membrane"/>
    <property type="evidence" value="ECO:0007669"/>
    <property type="project" value="UniProtKB-SubCell"/>
</dbReference>
<keyword evidence="8 11" id="KW-0472">Membrane</keyword>
<dbReference type="UniPathway" id="UPA00213"/>
<keyword evidence="11" id="KW-0496">Mitochondrion</keyword>
<evidence type="ECO:0000256" key="8">
    <source>
        <dbReference type="ARBA" id="ARBA00023136"/>
    </source>
</evidence>
<dbReference type="InterPro" id="IPR039653">
    <property type="entry name" value="Prenyltransferase"/>
</dbReference>
<comment type="catalytic activity">
    <reaction evidence="9 11">
        <text>an all-trans-polyprenyl diphosphate + 4-hydroxybenzoate = a 4-hydroxy-3-(all-trans-polyprenyl)benzoate + diphosphate</text>
        <dbReference type="Rhea" id="RHEA:44504"/>
        <dbReference type="Rhea" id="RHEA-COMP:9514"/>
        <dbReference type="Rhea" id="RHEA-COMP:9564"/>
        <dbReference type="ChEBI" id="CHEBI:17879"/>
        <dbReference type="ChEBI" id="CHEBI:33019"/>
        <dbReference type="ChEBI" id="CHEBI:58914"/>
        <dbReference type="ChEBI" id="CHEBI:78396"/>
        <dbReference type="EC" id="2.5.1.39"/>
    </reaction>
</comment>
<gene>
    <name evidence="12" type="ORF">JI435_053040</name>
</gene>
<dbReference type="GO" id="GO:0016114">
    <property type="term" value="P:terpenoid biosynthetic process"/>
    <property type="evidence" value="ECO:0007669"/>
    <property type="project" value="UniProtKB-UniPathway"/>
</dbReference>
<keyword evidence="11" id="KW-0999">Mitochondrion inner membrane</keyword>
<dbReference type="GO" id="GO:0006744">
    <property type="term" value="P:ubiquinone biosynthetic process"/>
    <property type="evidence" value="ECO:0007669"/>
    <property type="project" value="UniProtKB-UniRule"/>
</dbReference>
<dbReference type="AlphaFoldDB" id="A0A7U2I3T2"/>
<keyword evidence="13" id="KW-1185">Reference proteome</keyword>
<comment type="pathway">
    <text evidence="11">Cofactor biosynthesis; ubiquinone biosynthesis.</text>
</comment>
<sequence length="427" mass="46576">MMVPPRIRPSPLVLTACRSPFSQLLLSQCIRSRGQRAQPSSLFTSTSQRPILRHARSLQLVVRPTSYRLLESVAYQHAGIATTAHDALPSNPPKYTPPTSGILSYLPRKVVPYAELMRIDKPTGSYYLFFPCLFSTFIAATMATPIAAPSALLSTVALFFTGAVVMRGAGCTINDLWDRNLDPHVERTRLRPIARRAISPPQAIVFLGGQLFTGLAVLLSLPFECFWYATPSLLLVATYPLAKRVTYYPQFVLGLTFSWGAMMGFPALGIDLLLNQSALIAASCLYASNVAWTVLYDMIYAHMDIKDDAKAGIKSIALKHENETKAVLSGLAVVQLGLLATSGFAAGLGPCFYFVSCGGAALTLGTMIRKVRLKDVKNCWWWFVNGAWFTGGAISLGLAGEYLAQFFGQHEDNQVDGAREGRHVATA</sequence>
<evidence type="ECO:0000256" key="5">
    <source>
        <dbReference type="ARBA" id="ARBA00022679"/>
    </source>
</evidence>
<evidence type="ECO:0000256" key="10">
    <source>
        <dbReference type="ARBA" id="ARBA00058997"/>
    </source>
</evidence>
<evidence type="ECO:0000256" key="9">
    <source>
        <dbReference type="ARBA" id="ARBA00052313"/>
    </source>
</evidence>
<keyword evidence="6 11" id="KW-0812">Transmembrane</keyword>
<dbReference type="Proteomes" id="UP000663193">
    <property type="component" value="Chromosome 13"/>
</dbReference>
<feature type="transmembrane region" description="Helical" evidence="11">
    <location>
        <begin position="198"/>
        <end position="220"/>
    </location>
</feature>
<dbReference type="EMBL" id="CP069035">
    <property type="protein sequence ID" value="QRD02331.1"/>
    <property type="molecule type" value="Genomic_DNA"/>
</dbReference>
<dbReference type="Gene3D" id="1.10.357.140">
    <property type="entry name" value="UbiA prenyltransferase"/>
    <property type="match status" value="1"/>
</dbReference>
<evidence type="ECO:0000313" key="13">
    <source>
        <dbReference type="Proteomes" id="UP000663193"/>
    </source>
</evidence>
<proteinExistence type="inferred from homology"/>
<dbReference type="GO" id="GO:0008412">
    <property type="term" value="F:4-hydroxybenzoate polyprenyltransferase activity"/>
    <property type="evidence" value="ECO:0007669"/>
    <property type="project" value="UniProtKB-EC"/>
</dbReference>
<reference evidence="13" key="1">
    <citation type="journal article" date="2021" name="BMC Genomics">
        <title>Chromosome-level genome assembly and manually-curated proteome of model necrotroph Parastagonospora nodorum Sn15 reveals a genome-wide trove of candidate effector homologs, and redundancy of virulence-related functions within an accessory chromosome.</title>
        <authorList>
            <person name="Bertazzoni S."/>
            <person name="Jones D.A.B."/>
            <person name="Phan H.T."/>
            <person name="Tan K.-C."/>
            <person name="Hane J.K."/>
        </authorList>
    </citation>
    <scope>NUCLEOTIDE SEQUENCE [LARGE SCALE GENOMIC DNA]</scope>
    <source>
        <strain evidence="13">SN15 / ATCC MYA-4574 / FGSC 10173)</strain>
    </source>
</reference>
<dbReference type="OrthoDB" id="18170at2759"/>
<dbReference type="FunFam" id="1.10.357.140:FF:000003">
    <property type="entry name" value="4-hydroxybenzoate polyprenyltransferase, mitochondrial"/>
    <property type="match status" value="1"/>
</dbReference>
<dbReference type="PANTHER" id="PTHR11048:SF28">
    <property type="entry name" value="4-HYDROXYBENZOATE POLYPRENYLTRANSFERASE, MITOCHONDRIAL"/>
    <property type="match status" value="1"/>
</dbReference>
<dbReference type="VEuPathDB" id="FungiDB:JI435_053040"/>
<feature type="transmembrane region" description="Helical" evidence="11">
    <location>
        <begin position="152"/>
        <end position="177"/>
    </location>
</feature>
<protein>
    <recommendedName>
        <fullName evidence="11">4-hydroxybenzoate polyprenyltransferase, mitochondrial</fullName>
        <shortName evidence="11">4-HB polyprenyltransferase</shortName>
        <ecNumber evidence="11">2.5.1.39</ecNumber>
    </recommendedName>
    <alternativeName>
        <fullName evidence="11">Para-hydroxybenzoate--polyprenyltransferase</fullName>
        <shortName evidence="11">PHB:PPT</shortName>
        <shortName evidence="11">PHB:polyprenyltransferase</shortName>
    </alternativeName>
</protein>
<dbReference type="UniPathway" id="UPA00232"/>
<accession>A0A7U2I3T2</accession>
<keyword evidence="11" id="KW-0831">Ubiquinone biosynthesis</keyword>
<dbReference type="HAMAP" id="MF_01635">
    <property type="entry name" value="UbiA"/>
    <property type="match status" value="1"/>
</dbReference>
<evidence type="ECO:0000256" key="6">
    <source>
        <dbReference type="ARBA" id="ARBA00022692"/>
    </source>
</evidence>
<evidence type="ECO:0000256" key="4">
    <source>
        <dbReference type="ARBA" id="ARBA00005985"/>
    </source>
</evidence>
<evidence type="ECO:0000313" key="12">
    <source>
        <dbReference type="EMBL" id="QRD02331.1"/>
    </source>
</evidence>
<dbReference type="Gene3D" id="1.20.120.1780">
    <property type="entry name" value="UbiA prenyltransferase"/>
    <property type="match status" value="1"/>
</dbReference>
<dbReference type="CDD" id="cd13959">
    <property type="entry name" value="PT_UbiA_COQ2"/>
    <property type="match status" value="1"/>
</dbReference>
<keyword evidence="11" id="KW-0414">Isoprene biosynthesis</keyword>
<dbReference type="InterPro" id="IPR000537">
    <property type="entry name" value="UbiA_prenyltransferase"/>
</dbReference>
<keyword evidence="5 11" id="KW-0808">Transferase</keyword>
<feature type="transmembrane region" description="Helical" evidence="11">
    <location>
        <begin position="276"/>
        <end position="296"/>
    </location>
</feature>
<dbReference type="PROSITE" id="PS00943">
    <property type="entry name" value="UBIA"/>
    <property type="match status" value="1"/>
</dbReference>
<feature type="transmembrane region" description="Helical" evidence="11">
    <location>
        <begin position="126"/>
        <end position="146"/>
    </location>
</feature>
<dbReference type="EC" id="2.5.1.39" evidence="11"/>
<comment type="cofactor">
    <cofactor evidence="1 11">
        <name>Mg(2+)</name>
        <dbReference type="ChEBI" id="CHEBI:18420"/>
    </cofactor>
</comment>
<comment type="subcellular location">
    <subcellularLocation>
        <location evidence="2 11">Mitochondrion inner membrane</location>
        <topology evidence="2 11">Multi-pass membrane protein</topology>
        <orientation evidence="2 11">Matrix side</orientation>
    </subcellularLocation>
</comment>
<dbReference type="InterPro" id="IPR030470">
    <property type="entry name" value="UbiA_prenylTrfase_CS"/>
</dbReference>
<feature type="transmembrane region" description="Helical" evidence="11">
    <location>
        <begin position="251"/>
        <end position="270"/>
    </location>
</feature>
<feature type="transmembrane region" description="Helical" evidence="11">
    <location>
        <begin position="352"/>
        <end position="368"/>
    </location>
</feature>
<feature type="transmembrane region" description="Helical" evidence="11">
    <location>
        <begin position="380"/>
        <end position="399"/>
    </location>
</feature>
<evidence type="ECO:0000256" key="3">
    <source>
        <dbReference type="ARBA" id="ARBA00004721"/>
    </source>
</evidence>
<evidence type="ECO:0000256" key="7">
    <source>
        <dbReference type="ARBA" id="ARBA00022989"/>
    </source>
</evidence>
<dbReference type="NCBIfam" id="TIGR01474">
    <property type="entry name" value="ubiA_proteo"/>
    <property type="match status" value="1"/>
</dbReference>
<dbReference type="FunFam" id="1.20.120.1780:FF:000001">
    <property type="entry name" value="4-hydroxybenzoate octaprenyltransferase"/>
    <property type="match status" value="1"/>
</dbReference>
<dbReference type="Pfam" id="PF01040">
    <property type="entry name" value="UbiA"/>
    <property type="match status" value="1"/>
</dbReference>
<evidence type="ECO:0000256" key="11">
    <source>
        <dbReference type="HAMAP-Rule" id="MF_03189"/>
    </source>
</evidence>
<evidence type="ECO:0000256" key="1">
    <source>
        <dbReference type="ARBA" id="ARBA00001946"/>
    </source>
</evidence>
<comment type="similarity">
    <text evidence="4 11">Belongs to the UbiA prenyltransferase family.</text>
</comment>